<dbReference type="Proteomes" id="UP000288178">
    <property type="component" value="Unassembled WGS sequence"/>
</dbReference>
<dbReference type="EMBL" id="SACT01000009">
    <property type="protein sequence ID" value="RVT48838.1"/>
    <property type="molecule type" value="Genomic_DNA"/>
</dbReference>
<sequence length="203" mass="20718">MTASPSIVILAAGPSRRFGAAGQKLTQMLGARSVLGHTIHQAMATGWPLCVVLTPALVPLVSPWVATRDLVVLDVDEAARGLGHSIAAGVAAHGAAPGWVTLPGDMPLVQAASIIAVGRALAEHPVAYAQHQGRAGYPQAFAAELFSELVALEGEAGARRLMARYPAAAVDLDDPGVLVDVDTEADLAALRAAMAQEGSSAAH</sequence>
<evidence type="ECO:0000259" key="2">
    <source>
        <dbReference type="Pfam" id="PF12804"/>
    </source>
</evidence>
<dbReference type="AlphaFoldDB" id="A0A437JPP6"/>
<keyword evidence="1" id="KW-0460">Magnesium</keyword>
<dbReference type="InterPro" id="IPR025877">
    <property type="entry name" value="MobA-like_NTP_Trfase"/>
</dbReference>
<protein>
    <submittedName>
        <fullName evidence="3">Nucleotidyltransferase family protein</fullName>
    </submittedName>
</protein>
<keyword evidence="3" id="KW-0808">Transferase</keyword>
<name>A0A437JPP6_9BURK</name>
<gene>
    <name evidence="3" type="ORF">ENE75_20975</name>
</gene>
<dbReference type="PANTHER" id="PTHR43777">
    <property type="entry name" value="MOLYBDENUM COFACTOR CYTIDYLYLTRANSFERASE"/>
    <property type="match status" value="1"/>
</dbReference>
<organism evidence="3 4">
    <name type="scientific">Rubrivivax albus</name>
    <dbReference type="NCBI Taxonomy" id="2499835"/>
    <lineage>
        <taxon>Bacteria</taxon>
        <taxon>Pseudomonadati</taxon>
        <taxon>Pseudomonadota</taxon>
        <taxon>Betaproteobacteria</taxon>
        <taxon>Burkholderiales</taxon>
        <taxon>Sphaerotilaceae</taxon>
        <taxon>Rubrivivax</taxon>
    </lineage>
</organism>
<reference evidence="3 4" key="1">
    <citation type="submission" date="2019-01" db="EMBL/GenBank/DDBJ databases">
        <authorList>
            <person name="Chen W.-M."/>
        </authorList>
    </citation>
    <scope>NUCLEOTIDE SEQUENCE [LARGE SCALE GENOMIC DNA]</scope>
    <source>
        <strain evidence="3 4">ICH-3</strain>
    </source>
</reference>
<accession>A0A437JPP6</accession>
<evidence type="ECO:0000313" key="4">
    <source>
        <dbReference type="Proteomes" id="UP000288178"/>
    </source>
</evidence>
<dbReference type="Pfam" id="PF12804">
    <property type="entry name" value="NTP_transf_3"/>
    <property type="match status" value="1"/>
</dbReference>
<evidence type="ECO:0000313" key="3">
    <source>
        <dbReference type="EMBL" id="RVT48838.1"/>
    </source>
</evidence>
<dbReference type="Gene3D" id="3.90.550.10">
    <property type="entry name" value="Spore Coat Polysaccharide Biosynthesis Protein SpsA, Chain A"/>
    <property type="match status" value="1"/>
</dbReference>
<comment type="caution">
    <text evidence="3">The sequence shown here is derived from an EMBL/GenBank/DDBJ whole genome shotgun (WGS) entry which is preliminary data.</text>
</comment>
<dbReference type="RefSeq" id="WP_128200355.1">
    <property type="nucleotide sequence ID" value="NZ_SACT01000009.1"/>
</dbReference>
<feature type="domain" description="MobA-like NTP transferase" evidence="2">
    <location>
        <begin position="8"/>
        <end position="165"/>
    </location>
</feature>
<dbReference type="PANTHER" id="PTHR43777:SF1">
    <property type="entry name" value="MOLYBDENUM COFACTOR CYTIDYLYLTRANSFERASE"/>
    <property type="match status" value="1"/>
</dbReference>
<dbReference type="OrthoDB" id="5298793at2"/>
<keyword evidence="4" id="KW-1185">Reference proteome</keyword>
<evidence type="ECO:0000256" key="1">
    <source>
        <dbReference type="ARBA" id="ARBA00022842"/>
    </source>
</evidence>
<proteinExistence type="predicted"/>
<dbReference type="SUPFAM" id="SSF53448">
    <property type="entry name" value="Nucleotide-diphospho-sugar transferases"/>
    <property type="match status" value="1"/>
</dbReference>
<dbReference type="GO" id="GO:0016779">
    <property type="term" value="F:nucleotidyltransferase activity"/>
    <property type="evidence" value="ECO:0007669"/>
    <property type="project" value="UniProtKB-ARBA"/>
</dbReference>
<dbReference type="InterPro" id="IPR029044">
    <property type="entry name" value="Nucleotide-diphossugar_trans"/>
</dbReference>